<feature type="non-terminal residue" evidence="1">
    <location>
        <position position="130"/>
    </location>
</feature>
<proteinExistence type="predicted"/>
<evidence type="ECO:0000313" key="1">
    <source>
        <dbReference type="EMBL" id="TFK70373.1"/>
    </source>
</evidence>
<name>A0ACD3AWJ7_9AGAR</name>
<protein>
    <submittedName>
        <fullName evidence="1">Histone-fold-containing protein</fullName>
    </submittedName>
</protein>
<dbReference type="Proteomes" id="UP000308600">
    <property type="component" value="Unassembled WGS sequence"/>
</dbReference>
<sequence length="130" mass="15016">DETTQIVEAETQAVEPQNPSEDVPAKVDSEEKEKAAKKERKERKEPIVLVREPGKSLLPFSRVQKVVRADKDIPMVAKEAVFLISLATEEFIRRLSQYAQRTAERERRATVQHKDIATVVRREDEFLFLE</sequence>
<evidence type="ECO:0000313" key="2">
    <source>
        <dbReference type="Proteomes" id="UP000308600"/>
    </source>
</evidence>
<gene>
    <name evidence="1" type="ORF">BDN72DRAFT_734505</name>
</gene>
<reference evidence="1 2" key="1">
    <citation type="journal article" date="2019" name="Nat. Ecol. Evol.">
        <title>Megaphylogeny resolves global patterns of mushroom evolution.</title>
        <authorList>
            <person name="Varga T."/>
            <person name="Krizsan K."/>
            <person name="Foldi C."/>
            <person name="Dima B."/>
            <person name="Sanchez-Garcia M."/>
            <person name="Sanchez-Ramirez S."/>
            <person name="Szollosi G.J."/>
            <person name="Szarkandi J.G."/>
            <person name="Papp V."/>
            <person name="Albert L."/>
            <person name="Andreopoulos W."/>
            <person name="Angelini C."/>
            <person name="Antonin V."/>
            <person name="Barry K.W."/>
            <person name="Bougher N.L."/>
            <person name="Buchanan P."/>
            <person name="Buyck B."/>
            <person name="Bense V."/>
            <person name="Catcheside P."/>
            <person name="Chovatia M."/>
            <person name="Cooper J."/>
            <person name="Damon W."/>
            <person name="Desjardin D."/>
            <person name="Finy P."/>
            <person name="Geml J."/>
            <person name="Haridas S."/>
            <person name="Hughes K."/>
            <person name="Justo A."/>
            <person name="Karasinski D."/>
            <person name="Kautmanova I."/>
            <person name="Kiss B."/>
            <person name="Kocsube S."/>
            <person name="Kotiranta H."/>
            <person name="LaButti K.M."/>
            <person name="Lechner B.E."/>
            <person name="Liimatainen K."/>
            <person name="Lipzen A."/>
            <person name="Lukacs Z."/>
            <person name="Mihaltcheva S."/>
            <person name="Morgado L.N."/>
            <person name="Niskanen T."/>
            <person name="Noordeloos M.E."/>
            <person name="Ohm R.A."/>
            <person name="Ortiz-Santana B."/>
            <person name="Ovrebo C."/>
            <person name="Racz N."/>
            <person name="Riley R."/>
            <person name="Savchenko A."/>
            <person name="Shiryaev A."/>
            <person name="Soop K."/>
            <person name="Spirin V."/>
            <person name="Szebenyi C."/>
            <person name="Tomsovsky M."/>
            <person name="Tulloss R.E."/>
            <person name="Uehling J."/>
            <person name="Grigoriev I.V."/>
            <person name="Vagvolgyi C."/>
            <person name="Papp T."/>
            <person name="Martin F.M."/>
            <person name="Miettinen O."/>
            <person name="Hibbett D.S."/>
            <person name="Nagy L.G."/>
        </authorList>
    </citation>
    <scope>NUCLEOTIDE SEQUENCE [LARGE SCALE GENOMIC DNA]</scope>
    <source>
        <strain evidence="1 2">NL-1719</strain>
    </source>
</reference>
<accession>A0ACD3AWJ7</accession>
<dbReference type="EMBL" id="ML208314">
    <property type="protein sequence ID" value="TFK70373.1"/>
    <property type="molecule type" value="Genomic_DNA"/>
</dbReference>
<organism evidence="1 2">
    <name type="scientific">Pluteus cervinus</name>
    <dbReference type="NCBI Taxonomy" id="181527"/>
    <lineage>
        <taxon>Eukaryota</taxon>
        <taxon>Fungi</taxon>
        <taxon>Dikarya</taxon>
        <taxon>Basidiomycota</taxon>
        <taxon>Agaricomycotina</taxon>
        <taxon>Agaricomycetes</taxon>
        <taxon>Agaricomycetidae</taxon>
        <taxon>Agaricales</taxon>
        <taxon>Pluteineae</taxon>
        <taxon>Pluteaceae</taxon>
        <taxon>Pluteus</taxon>
    </lineage>
</organism>
<feature type="non-terminal residue" evidence="1">
    <location>
        <position position="1"/>
    </location>
</feature>
<keyword evidence="2" id="KW-1185">Reference proteome</keyword>